<comment type="caution">
    <text evidence="2">The sequence shown here is derived from an EMBL/GenBank/DDBJ whole genome shotgun (WGS) entry which is preliminary data.</text>
</comment>
<evidence type="ECO:0000256" key="1">
    <source>
        <dbReference type="SAM" id="MobiDB-lite"/>
    </source>
</evidence>
<keyword evidence="3" id="KW-1185">Reference proteome</keyword>
<proteinExistence type="predicted"/>
<accession>A0A562VDX0</accession>
<dbReference type="AlphaFoldDB" id="A0A562VDX0"/>
<evidence type="ECO:0000313" key="2">
    <source>
        <dbReference type="EMBL" id="TWJ16079.1"/>
    </source>
</evidence>
<feature type="compositionally biased region" description="Polar residues" evidence="1">
    <location>
        <begin position="129"/>
        <end position="138"/>
    </location>
</feature>
<dbReference type="OrthoDB" id="9799416at2"/>
<gene>
    <name evidence="2" type="ORF">LX16_1801</name>
</gene>
<organism evidence="2 3">
    <name type="scientific">Stackebrandtia albiflava</name>
    <dbReference type="NCBI Taxonomy" id="406432"/>
    <lineage>
        <taxon>Bacteria</taxon>
        <taxon>Bacillati</taxon>
        <taxon>Actinomycetota</taxon>
        <taxon>Actinomycetes</taxon>
        <taxon>Glycomycetales</taxon>
        <taxon>Glycomycetaceae</taxon>
        <taxon>Stackebrandtia</taxon>
    </lineage>
</organism>
<protein>
    <submittedName>
        <fullName evidence="2">Uncharacterized protein DUF3703</fullName>
    </submittedName>
</protein>
<dbReference type="EMBL" id="VLLL01000005">
    <property type="protein sequence ID" value="TWJ16079.1"/>
    <property type="molecule type" value="Genomic_DNA"/>
</dbReference>
<feature type="region of interest" description="Disordered" evidence="1">
    <location>
        <begin position="119"/>
        <end position="138"/>
    </location>
</feature>
<evidence type="ECO:0000313" key="3">
    <source>
        <dbReference type="Proteomes" id="UP000321617"/>
    </source>
</evidence>
<name>A0A562VDX0_9ACTN</name>
<dbReference type="InterPro" id="IPR022172">
    <property type="entry name" value="DUF3703"/>
</dbReference>
<sequence>MSRRPTMNGWFRATFDSAMATATGPTPERRAAAERAHILSQPWPWRHTRTHGVMLRLAMRDRDLVEIAGQLVRLVVAAPGSLTGRYPDGNTGRARVGIRTPMPVPADIAALLADAGVRLGPADDDTPGRATTTDRSGP</sequence>
<dbReference type="Proteomes" id="UP000321617">
    <property type="component" value="Unassembled WGS sequence"/>
</dbReference>
<reference evidence="2 3" key="1">
    <citation type="journal article" date="2013" name="Stand. Genomic Sci.">
        <title>Genomic Encyclopedia of Type Strains, Phase I: The one thousand microbial genomes (KMG-I) project.</title>
        <authorList>
            <person name="Kyrpides N.C."/>
            <person name="Woyke T."/>
            <person name="Eisen J.A."/>
            <person name="Garrity G."/>
            <person name="Lilburn T.G."/>
            <person name="Beck B.J."/>
            <person name="Whitman W.B."/>
            <person name="Hugenholtz P."/>
            <person name="Klenk H.P."/>
        </authorList>
    </citation>
    <scope>NUCLEOTIDE SEQUENCE [LARGE SCALE GENOMIC DNA]</scope>
    <source>
        <strain evidence="2 3">DSM 45044</strain>
    </source>
</reference>
<dbReference type="Pfam" id="PF12487">
    <property type="entry name" value="DUF3703"/>
    <property type="match status" value="1"/>
</dbReference>